<comment type="subcellular location">
    <subcellularLocation>
        <location evidence="2">Cell inner membrane</location>
        <topology evidence="2">Multi-pass membrane protein</topology>
    </subcellularLocation>
</comment>
<evidence type="ECO:0000256" key="10">
    <source>
        <dbReference type="ARBA" id="ARBA00022741"/>
    </source>
</evidence>
<dbReference type="SMART" id="SM00387">
    <property type="entry name" value="HATPase_c"/>
    <property type="match status" value="1"/>
</dbReference>
<dbReference type="SMART" id="SM00388">
    <property type="entry name" value="HisKA"/>
    <property type="match status" value="1"/>
</dbReference>
<keyword evidence="5" id="KW-1003">Cell membrane</keyword>
<keyword evidence="11 18" id="KW-0418">Kinase</keyword>
<evidence type="ECO:0000313" key="19">
    <source>
        <dbReference type="Proteomes" id="UP000078386"/>
    </source>
</evidence>
<organism evidence="18 19">
    <name type="scientific">Kluyvera georgiana ATCC 51603</name>
    <dbReference type="NCBI Taxonomy" id="1354264"/>
    <lineage>
        <taxon>Bacteria</taxon>
        <taxon>Pseudomonadati</taxon>
        <taxon>Pseudomonadota</taxon>
        <taxon>Gammaproteobacteria</taxon>
        <taxon>Enterobacterales</taxon>
        <taxon>Enterobacteriaceae</taxon>
        <taxon>Kluyvera</taxon>
    </lineage>
</organism>
<keyword evidence="6" id="KW-0997">Cell inner membrane</keyword>
<accession>A0A1B7K6I1</accession>
<dbReference type="InterPro" id="IPR036890">
    <property type="entry name" value="HATPase_C_sf"/>
</dbReference>
<dbReference type="InterPro" id="IPR003594">
    <property type="entry name" value="HATPase_dom"/>
</dbReference>
<dbReference type="GO" id="GO:0005524">
    <property type="term" value="F:ATP binding"/>
    <property type="evidence" value="ECO:0007669"/>
    <property type="project" value="UniProtKB-KW"/>
</dbReference>
<dbReference type="PATRIC" id="fig|1354264.4.peg.833"/>
<keyword evidence="10" id="KW-0547">Nucleotide-binding</keyword>
<keyword evidence="8 18" id="KW-0808">Transferase</keyword>
<protein>
    <recommendedName>
        <fullName evidence="4">Sensor protein QseC</fullName>
        <ecNumber evidence="3">2.7.13.3</ecNumber>
    </recommendedName>
</protein>
<dbReference type="SUPFAM" id="SSF47384">
    <property type="entry name" value="Homodimeric domain of signal transducing histidine kinase"/>
    <property type="match status" value="1"/>
</dbReference>
<evidence type="ECO:0000256" key="8">
    <source>
        <dbReference type="ARBA" id="ARBA00022679"/>
    </source>
</evidence>
<dbReference type="FunFam" id="1.10.287.130:FF:000035">
    <property type="entry name" value="Two-component sensor histidine kinase"/>
    <property type="match status" value="1"/>
</dbReference>
<comment type="catalytic activity">
    <reaction evidence="1">
        <text>ATP + protein L-histidine = ADP + protein N-phospho-L-histidine.</text>
        <dbReference type="EC" id="2.7.13.3"/>
    </reaction>
</comment>
<evidence type="ECO:0000256" key="6">
    <source>
        <dbReference type="ARBA" id="ARBA00022519"/>
    </source>
</evidence>
<dbReference type="NCBIfam" id="NF007664">
    <property type="entry name" value="PRK10337.1"/>
    <property type="match status" value="1"/>
</dbReference>
<evidence type="ECO:0000256" key="12">
    <source>
        <dbReference type="ARBA" id="ARBA00022840"/>
    </source>
</evidence>
<keyword evidence="14" id="KW-0902">Two-component regulatory system</keyword>
<dbReference type="InterPro" id="IPR005467">
    <property type="entry name" value="His_kinase_dom"/>
</dbReference>
<keyword evidence="7" id="KW-0597">Phosphoprotein</keyword>
<dbReference type="Gene3D" id="1.20.5.1040">
    <property type="entry name" value="Sensor protein qsec"/>
    <property type="match status" value="2"/>
</dbReference>
<evidence type="ECO:0000256" key="13">
    <source>
        <dbReference type="ARBA" id="ARBA00022989"/>
    </source>
</evidence>
<evidence type="ECO:0000259" key="17">
    <source>
        <dbReference type="PROSITE" id="PS50109"/>
    </source>
</evidence>
<dbReference type="InterPro" id="IPR059132">
    <property type="entry name" value="QseC"/>
</dbReference>
<sequence length="449" mass="50863">MNLFRHLSLRVRLTLLFMLLAAITWCFASAIAWKQTTKKLDELFDTQQMLFAKRISAMDFTDLSASRQWIRTPKKVKHGHLDDDVLAFAIYTTDGKMVLHDGENGPDIPYHYRRDGFDDGQLNNDDDPWRFLWLTTADKKYRIVVGQEWDYRREMALDIITSQLTPWLIALPVMFLLLIVLLSRELAPLKKLTRTLRQRDPDASEPLNTDSVPTEVRPLLDALNQLFRRTHDMVTRERRFTSDAAHELRSPLTALRVQAEVAQMSQDDPESQRKALMQLHEGIDRATRLVEQLLTLSRLDSLEQLADVQSVALDELLQSSVMDIYHTAQKAGIEVRLHLNAQSVTRTAQPLLLGLLVRNLLDNAVRYSPAGSVVDVTLTPDGFSVRDNGPGISPEALARIGERFYRPPGQDATGSGLGLSIVQRIAALHHMSVTFRNVPNGGFQVDIRG</sequence>
<dbReference type="Pfam" id="PF02518">
    <property type="entry name" value="HATPase_c"/>
    <property type="match status" value="1"/>
</dbReference>
<dbReference type="InterPro" id="IPR003661">
    <property type="entry name" value="HisK_dim/P_dom"/>
</dbReference>
<evidence type="ECO:0000256" key="2">
    <source>
        <dbReference type="ARBA" id="ARBA00004429"/>
    </source>
</evidence>
<dbReference type="PANTHER" id="PTHR45436:SF14">
    <property type="entry name" value="SENSOR PROTEIN QSEC"/>
    <property type="match status" value="1"/>
</dbReference>
<dbReference type="AlphaFoldDB" id="A0A1B7K6I1"/>
<evidence type="ECO:0000256" key="4">
    <source>
        <dbReference type="ARBA" id="ARBA00017234"/>
    </source>
</evidence>
<dbReference type="Proteomes" id="UP000078386">
    <property type="component" value="Unassembled WGS sequence"/>
</dbReference>
<feature type="domain" description="Histidine kinase" evidence="17">
    <location>
        <begin position="243"/>
        <end position="449"/>
    </location>
</feature>
<keyword evidence="19" id="KW-1185">Reference proteome</keyword>
<dbReference type="EC" id="2.7.13.3" evidence="3"/>
<dbReference type="PROSITE" id="PS50109">
    <property type="entry name" value="HIS_KIN"/>
    <property type="match status" value="1"/>
</dbReference>
<dbReference type="EMBL" id="LXEU01000015">
    <property type="protein sequence ID" value="OAT55778.1"/>
    <property type="molecule type" value="Genomic_DNA"/>
</dbReference>
<keyword evidence="9 16" id="KW-0812">Transmembrane</keyword>
<keyword evidence="12" id="KW-0067">ATP-binding</keyword>
<evidence type="ECO:0000256" key="11">
    <source>
        <dbReference type="ARBA" id="ARBA00022777"/>
    </source>
</evidence>
<dbReference type="RefSeq" id="WP_064542352.1">
    <property type="nucleotide sequence ID" value="NZ_LXEU01000015.1"/>
</dbReference>
<dbReference type="PANTHER" id="PTHR45436">
    <property type="entry name" value="SENSOR HISTIDINE KINASE YKOH"/>
    <property type="match status" value="1"/>
</dbReference>
<reference evidence="18 19" key="1">
    <citation type="submission" date="2016-04" db="EMBL/GenBank/DDBJ databases">
        <title>ATOL: Assembling a taxonomically balanced genome-scale reconstruction of the evolutionary history of the Enterobacteriaceae.</title>
        <authorList>
            <person name="Plunkett G.III."/>
            <person name="Neeno-Eckwall E.C."/>
            <person name="Glasner J.D."/>
            <person name="Perna N.T."/>
        </authorList>
    </citation>
    <scope>NUCLEOTIDE SEQUENCE [LARGE SCALE GENOMIC DNA]</scope>
    <source>
        <strain evidence="18 19">ATCC 51603</strain>
    </source>
</reference>
<evidence type="ECO:0000256" key="9">
    <source>
        <dbReference type="ARBA" id="ARBA00022692"/>
    </source>
</evidence>
<dbReference type="InterPro" id="IPR036097">
    <property type="entry name" value="HisK_dim/P_sf"/>
</dbReference>
<feature type="transmembrane region" description="Helical" evidence="16">
    <location>
        <begin position="164"/>
        <end position="182"/>
    </location>
</feature>
<dbReference type="GO" id="GO:0005886">
    <property type="term" value="C:plasma membrane"/>
    <property type="evidence" value="ECO:0007669"/>
    <property type="project" value="TreeGrafter"/>
</dbReference>
<dbReference type="Pfam" id="PF00512">
    <property type="entry name" value="HisKA"/>
    <property type="match status" value="1"/>
</dbReference>
<evidence type="ECO:0000256" key="3">
    <source>
        <dbReference type="ARBA" id="ARBA00012438"/>
    </source>
</evidence>
<dbReference type="Gene3D" id="1.10.287.130">
    <property type="match status" value="1"/>
</dbReference>
<evidence type="ECO:0000313" key="18">
    <source>
        <dbReference type="EMBL" id="OAT55778.1"/>
    </source>
</evidence>
<evidence type="ECO:0000256" key="14">
    <source>
        <dbReference type="ARBA" id="ARBA00023012"/>
    </source>
</evidence>
<comment type="caution">
    <text evidence="18">The sequence shown here is derived from an EMBL/GenBank/DDBJ whole genome shotgun (WGS) entry which is preliminary data.</text>
</comment>
<dbReference type="FunFam" id="3.30.565.10:FF:000055">
    <property type="entry name" value="Two-component sensor histidine kinase"/>
    <property type="match status" value="1"/>
</dbReference>
<keyword evidence="15 16" id="KW-0472">Membrane</keyword>
<evidence type="ECO:0000256" key="7">
    <source>
        <dbReference type="ARBA" id="ARBA00022553"/>
    </source>
</evidence>
<evidence type="ECO:0000256" key="5">
    <source>
        <dbReference type="ARBA" id="ARBA00022475"/>
    </source>
</evidence>
<dbReference type="InterPro" id="IPR050428">
    <property type="entry name" value="TCS_sensor_his_kinase"/>
</dbReference>
<evidence type="ECO:0000256" key="1">
    <source>
        <dbReference type="ARBA" id="ARBA00000085"/>
    </source>
</evidence>
<evidence type="ECO:0000256" key="16">
    <source>
        <dbReference type="SAM" id="Phobius"/>
    </source>
</evidence>
<evidence type="ECO:0000256" key="15">
    <source>
        <dbReference type="ARBA" id="ARBA00023136"/>
    </source>
</evidence>
<gene>
    <name evidence="18" type="ORF">M989_00800</name>
</gene>
<dbReference type="Gene3D" id="3.30.565.10">
    <property type="entry name" value="Histidine kinase-like ATPase, C-terminal domain"/>
    <property type="match status" value="1"/>
</dbReference>
<dbReference type="SUPFAM" id="SSF55874">
    <property type="entry name" value="ATPase domain of HSP90 chaperone/DNA topoisomerase II/histidine kinase"/>
    <property type="match status" value="1"/>
</dbReference>
<proteinExistence type="predicted"/>
<keyword evidence="13 16" id="KW-1133">Transmembrane helix</keyword>
<name>A0A1B7K6I1_9ENTR</name>
<dbReference type="GO" id="GO:0000155">
    <property type="term" value="F:phosphorelay sensor kinase activity"/>
    <property type="evidence" value="ECO:0007669"/>
    <property type="project" value="InterPro"/>
</dbReference>
<dbReference type="CDD" id="cd00082">
    <property type="entry name" value="HisKA"/>
    <property type="match status" value="1"/>
</dbReference>